<dbReference type="Gene3D" id="2.60.120.200">
    <property type="match status" value="1"/>
</dbReference>
<keyword evidence="1" id="KW-1133">Transmembrane helix</keyword>
<feature type="transmembrane region" description="Helical" evidence="1">
    <location>
        <begin position="847"/>
        <end position="865"/>
    </location>
</feature>
<dbReference type="InterPro" id="IPR000757">
    <property type="entry name" value="Beta-glucanase-like"/>
</dbReference>
<feature type="chain" id="PRO_5046972712" evidence="2">
    <location>
        <begin position="27"/>
        <end position="866"/>
    </location>
</feature>
<evidence type="ECO:0000313" key="5">
    <source>
        <dbReference type="EMBL" id="KAL3427500.1"/>
    </source>
</evidence>
<organism evidence="5 6">
    <name type="scientific">Phlyctema vagabunda</name>
    <dbReference type="NCBI Taxonomy" id="108571"/>
    <lineage>
        <taxon>Eukaryota</taxon>
        <taxon>Fungi</taxon>
        <taxon>Dikarya</taxon>
        <taxon>Ascomycota</taxon>
        <taxon>Pezizomycotina</taxon>
        <taxon>Leotiomycetes</taxon>
        <taxon>Helotiales</taxon>
        <taxon>Dermateaceae</taxon>
        <taxon>Phlyctema</taxon>
    </lineage>
</organism>
<dbReference type="PROSITE" id="PS51212">
    <property type="entry name" value="WSC"/>
    <property type="match status" value="1"/>
</dbReference>
<dbReference type="SMART" id="SM00321">
    <property type="entry name" value="WSC"/>
    <property type="match status" value="1"/>
</dbReference>
<dbReference type="Pfam" id="PF01822">
    <property type="entry name" value="WSC"/>
    <property type="match status" value="1"/>
</dbReference>
<proteinExistence type="predicted"/>
<evidence type="ECO:0000313" key="6">
    <source>
        <dbReference type="Proteomes" id="UP001629113"/>
    </source>
</evidence>
<sequence length="866" mass="88795">MRSVAGTRYFGALNILALLNAHVATAQDIVSSTYVLDTVYQGSTFFDGFDFQTTPDLTHGFVNYVGRDEAQTLGLINTASANGAYMGVDFTSNLTSSSVGRNSVRITSKKSFTHGLIISDIAHMPGGICGTWPAHWTLGPDWPENGEIDIIEGVNSQSENLMSLHTNGTCTIAGDTRYQTGTAQTLNCNVDETANSGCGITSDDPASYGPDFNDIQGGVYATQWTSDYIRIWFFRRGAVPADITAGEPDPSLWGLPDSNFQGNCDIDEHFADHSIIFDTTFCGDWGANVWKTDAVCSSLAPTCVDYVASYPGAFQNAYWAVNSIKVYQLGDSTTLPVSGNASIALTSTQSEEHFTNTNSAEPTDLTTVVGASSVVAPALGASETASTTPTSSLVFPTQTASSGSDPYIIGTFFYLGCLGSSSGFQSFKLVSQNAFMTPALCVTSCGDFTYAGVYDSQCYCADTLDSETGISGETCDVPCPGLATQTCGGLSNTTASTPNNGTVARLAKRQAPDLSNVLLTTYENLLDLTGPIISSLVGAIIPPSTSAALSAAPSTLSFDPSVPRVTLTLGAGPSFSALVSSVLGGIVPAATGGGAYYAPPSGSTPVPALTTVVPASSVIGVGMGGGSGGITTVVTTTYVDVCPTGLTTITTTSTITQCSCLAHLGLATAAPTIPMTTTVKVCSVCGPAGGPSQITVTVPATIQVYVAANPTEAPLFTNSSASSPTPFQNITTATIPATIVQVSSVTVVPVSTMAAVAAVQASAAVDANLNAAVNAAVNAQDATKPVVVYSSVTVIPLATMPAALYKELKSANVTTTATVTSNTTSTFLSVPTGPVAFTGAAGKLETVEIGFVIGFAFILVGGFVYV</sequence>
<reference evidence="5 6" key="1">
    <citation type="submission" date="2024-06" db="EMBL/GenBank/DDBJ databases">
        <title>Complete genome of Phlyctema vagabunda strain 19-DSS-EL-015.</title>
        <authorList>
            <person name="Fiorenzani C."/>
        </authorList>
    </citation>
    <scope>NUCLEOTIDE SEQUENCE [LARGE SCALE GENOMIC DNA]</scope>
    <source>
        <strain evidence="5 6">19-DSS-EL-015</strain>
    </source>
</reference>
<dbReference type="Proteomes" id="UP001629113">
    <property type="component" value="Unassembled WGS sequence"/>
</dbReference>
<dbReference type="InterPro" id="IPR002889">
    <property type="entry name" value="WSC_carb-bd"/>
</dbReference>
<feature type="domain" description="GH16" evidence="4">
    <location>
        <begin position="32"/>
        <end position="294"/>
    </location>
</feature>
<accession>A0ABR4PVW4</accession>
<name>A0ABR4PVW4_9HELO</name>
<evidence type="ECO:0000259" key="4">
    <source>
        <dbReference type="PROSITE" id="PS51762"/>
    </source>
</evidence>
<gene>
    <name evidence="5" type="ORF">PVAG01_01009</name>
</gene>
<dbReference type="SUPFAM" id="SSF49899">
    <property type="entry name" value="Concanavalin A-like lectins/glucanases"/>
    <property type="match status" value="1"/>
</dbReference>
<evidence type="ECO:0000259" key="3">
    <source>
        <dbReference type="PROSITE" id="PS51212"/>
    </source>
</evidence>
<evidence type="ECO:0000256" key="1">
    <source>
        <dbReference type="SAM" id="Phobius"/>
    </source>
</evidence>
<dbReference type="PANTHER" id="PTHR10963">
    <property type="entry name" value="GLYCOSYL HYDROLASE-RELATED"/>
    <property type="match status" value="1"/>
</dbReference>
<dbReference type="InterPro" id="IPR050546">
    <property type="entry name" value="Glycosyl_Hydrlase_16"/>
</dbReference>
<feature type="domain" description="WSC" evidence="3">
    <location>
        <begin position="411"/>
        <end position="499"/>
    </location>
</feature>
<dbReference type="PANTHER" id="PTHR10963:SF24">
    <property type="entry name" value="GLYCOSIDASE C21B10.07-RELATED"/>
    <property type="match status" value="1"/>
</dbReference>
<dbReference type="Pfam" id="PF26113">
    <property type="entry name" value="GH16_XgeA"/>
    <property type="match status" value="1"/>
</dbReference>
<keyword evidence="2" id="KW-0732">Signal</keyword>
<dbReference type="EMBL" id="JBFCZG010000001">
    <property type="protein sequence ID" value="KAL3427500.1"/>
    <property type="molecule type" value="Genomic_DNA"/>
</dbReference>
<comment type="caution">
    <text evidence="5">The sequence shown here is derived from an EMBL/GenBank/DDBJ whole genome shotgun (WGS) entry which is preliminary data.</text>
</comment>
<keyword evidence="6" id="KW-1185">Reference proteome</keyword>
<keyword evidence="1" id="KW-0812">Transmembrane</keyword>
<feature type="signal peptide" evidence="2">
    <location>
        <begin position="1"/>
        <end position="26"/>
    </location>
</feature>
<dbReference type="CDD" id="cd02181">
    <property type="entry name" value="GH16_fungal_Lam16A_glucanase"/>
    <property type="match status" value="1"/>
</dbReference>
<dbReference type="PROSITE" id="PS51762">
    <property type="entry name" value="GH16_2"/>
    <property type="match status" value="1"/>
</dbReference>
<keyword evidence="1" id="KW-0472">Membrane</keyword>
<protein>
    <submittedName>
        <fullName evidence="5">Endo-1,3(4)-beta-glucanase</fullName>
    </submittedName>
</protein>
<evidence type="ECO:0000256" key="2">
    <source>
        <dbReference type="SAM" id="SignalP"/>
    </source>
</evidence>
<dbReference type="InterPro" id="IPR013320">
    <property type="entry name" value="ConA-like_dom_sf"/>
</dbReference>